<dbReference type="Pfam" id="PF00698">
    <property type="entry name" value="Acyl_transf_1"/>
    <property type="match status" value="1"/>
</dbReference>
<dbReference type="PANTHER" id="PTHR42681">
    <property type="entry name" value="MALONYL-COA-ACYL CARRIER PROTEIN TRANSACYLASE, MITOCHONDRIAL"/>
    <property type="match status" value="1"/>
</dbReference>
<dbReference type="SMART" id="SM00827">
    <property type="entry name" value="PKS_AT"/>
    <property type="match status" value="1"/>
</dbReference>
<dbReference type="Gene3D" id="3.30.70.250">
    <property type="entry name" value="Malonyl-CoA ACP transacylase, ACP-binding"/>
    <property type="match status" value="1"/>
</dbReference>
<reference evidence="9" key="1">
    <citation type="journal article" date="2019" name="Int. J. Syst. Evol. Microbiol.">
        <title>The Global Catalogue of Microorganisms (GCM) 10K type strain sequencing project: providing services to taxonomists for standard genome sequencing and annotation.</title>
        <authorList>
            <consortium name="The Broad Institute Genomics Platform"/>
            <consortium name="The Broad Institute Genome Sequencing Center for Infectious Disease"/>
            <person name="Wu L."/>
            <person name="Ma J."/>
        </authorList>
    </citation>
    <scope>NUCLEOTIDE SEQUENCE [LARGE SCALE GENOMIC DNA]</scope>
    <source>
        <strain evidence="9">CECT 8472</strain>
    </source>
</reference>
<dbReference type="EMBL" id="JBHSCW010000003">
    <property type="protein sequence ID" value="MFC4351653.1"/>
    <property type="molecule type" value="Genomic_DNA"/>
</dbReference>
<accession>A0ABV8UK58</accession>
<evidence type="ECO:0000256" key="3">
    <source>
        <dbReference type="ARBA" id="ARBA00022679"/>
    </source>
</evidence>
<dbReference type="InterPro" id="IPR001227">
    <property type="entry name" value="Ac_transferase_dom_sf"/>
</dbReference>
<dbReference type="InterPro" id="IPR014043">
    <property type="entry name" value="Acyl_transferase_dom"/>
</dbReference>
<dbReference type="RefSeq" id="WP_382421978.1">
    <property type="nucleotide sequence ID" value="NZ_JBHSCW010000003.1"/>
</dbReference>
<evidence type="ECO:0000256" key="1">
    <source>
        <dbReference type="ARBA" id="ARBA00013258"/>
    </source>
</evidence>
<dbReference type="InterPro" id="IPR050858">
    <property type="entry name" value="Mal-CoA-ACP_Trans/PKS_FabD"/>
</dbReference>
<keyword evidence="9" id="KW-1185">Reference proteome</keyword>
<evidence type="ECO:0000256" key="6">
    <source>
        <dbReference type="PIRNR" id="PIRNR000446"/>
    </source>
</evidence>
<gene>
    <name evidence="8" type="primary">fabD</name>
    <name evidence="8" type="ORF">ACFOW6_08885</name>
</gene>
<dbReference type="InterPro" id="IPR024925">
    <property type="entry name" value="Malonyl_CoA-ACP_transAc"/>
</dbReference>
<name>A0ABV8UK58_9PROT</name>
<dbReference type="InterPro" id="IPR016036">
    <property type="entry name" value="Malonyl_transacylase_ACP-bd"/>
</dbReference>
<dbReference type="GO" id="GO:0004314">
    <property type="term" value="F:[acyl-carrier-protein] S-malonyltransferase activity"/>
    <property type="evidence" value="ECO:0007669"/>
    <property type="project" value="UniProtKB-EC"/>
</dbReference>
<dbReference type="SUPFAM" id="SSF55048">
    <property type="entry name" value="Probable ACP-binding domain of malonyl-CoA ACP transacylase"/>
    <property type="match status" value="1"/>
</dbReference>
<evidence type="ECO:0000256" key="4">
    <source>
        <dbReference type="ARBA" id="ARBA00023315"/>
    </source>
</evidence>
<evidence type="ECO:0000256" key="2">
    <source>
        <dbReference type="ARBA" id="ARBA00018953"/>
    </source>
</evidence>
<feature type="domain" description="Malonyl-CoA:ACP transacylase (MAT)" evidence="7">
    <location>
        <begin position="6"/>
        <end position="309"/>
    </location>
</feature>
<evidence type="ECO:0000259" key="7">
    <source>
        <dbReference type="SMART" id="SM00827"/>
    </source>
</evidence>
<dbReference type="SUPFAM" id="SSF52151">
    <property type="entry name" value="FabD/lysophospholipase-like"/>
    <property type="match status" value="1"/>
</dbReference>
<protein>
    <recommendedName>
        <fullName evidence="2 6">Malonyl CoA-acyl carrier protein transacylase</fullName>
        <ecNumber evidence="1 6">2.3.1.39</ecNumber>
    </recommendedName>
</protein>
<dbReference type="Proteomes" id="UP001595799">
    <property type="component" value="Unassembled WGS sequence"/>
</dbReference>
<comment type="similarity">
    <text evidence="6">Belongs to the fabD family.</text>
</comment>
<sequence>MQRAFVFPGQGSQSVGMGRELADAFPAARMVFEEVDDALSQKLSHLMFEGPVEELTLTENAQPALMAASLAVVRVLEEEGGFLLFEKANCVAGHSLGEYSALAALHTLNLAETARLLKKRGQAMQEAVPVGTGAMAALLGLELEKVQDIAERASVADDGSRQICTTANDNAPGQIVVSGHKDAVERAVNLAAEEGAKRSVLLPVSAPFHCPLMAPAADVMADALADVVFSVPSVPLIANVTAAPVQEPESLRRLLVEQVTGMVRWRESVLAMKEAGVESVVELGTGKVLSGLTKRIDRELRGSSIGTPQDIEAFLESL</sequence>
<comment type="catalytic activity">
    <reaction evidence="5 6">
        <text>holo-[ACP] + malonyl-CoA = malonyl-[ACP] + CoA</text>
        <dbReference type="Rhea" id="RHEA:41792"/>
        <dbReference type="Rhea" id="RHEA-COMP:9623"/>
        <dbReference type="Rhea" id="RHEA-COMP:9685"/>
        <dbReference type="ChEBI" id="CHEBI:57287"/>
        <dbReference type="ChEBI" id="CHEBI:57384"/>
        <dbReference type="ChEBI" id="CHEBI:64479"/>
        <dbReference type="ChEBI" id="CHEBI:78449"/>
        <dbReference type="EC" id="2.3.1.39"/>
    </reaction>
</comment>
<dbReference type="NCBIfam" id="TIGR00128">
    <property type="entry name" value="fabD"/>
    <property type="match status" value="1"/>
</dbReference>
<keyword evidence="4 6" id="KW-0012">Acyltransferase</keyword>
<dbReference type="EC" id="2.3.1.39" evidence="1 6"/>
<evidence type="ECO:0000313" key="9">
    <source>
        <dbReference type="Proteomes" id="UP001595799"/>
    </source>
</evidence>
<dbReference type="Gene3D" id="3.40.366.10">
    <property type="entry name" value="Malonyl-Coenzyme A Acyl Carrier Protein, domain 2"/>
    <property type="match status" value="1"/>
</dbReference>
<dbReference type="PIRSF" id="PIRSF000446">
    <property type="entry name" value="Mct"/>
    <property type="match status" value="1"/>
</dbReference>
<evidence type="ECO:0000313" key="8">
    <source>
        <dbReference type="EMBL" id="MFC4351653.1"/>
    </source>
</evidence>
<organism evidence="8 9">
    <name type="scientific">Fodinicurvata halophila</name>
    <dbReference type="NCBI Taxonomy" id="1419723"/>
    <lineage>
        <taxon>Bacteria</taxon>
        <taxon>Pseudomonadati</taxon>
        <taxon>Pseudomonadota</taxon>
        <taxon>Alphaproteobacteria</taxon>
        <taxon>Rhodospirillales</taxon>
        <taxon>Rhodovibrionaceae</taxon>
        <taxon>Fodinicurvata</taxon>
    </lineage>
</organism>
<dbReference type="InterPro" id="IPR016035">
    <property type="entry name" value="Acyl_Trfase/lysoPLipase"/>
</dbReference>
<dbReference type="PANTHER" id="PTHR42681:SF1">
    <property type="entry name" value="MALONYL-COA-ACYL CARRIER PROTEIN TRANSACYLASE, MITOCHONDRIAL"/>
    <property type="match status" value="1"/>
</dbReference>
<comment type="caution">
    <text evidence="8">The sequence shown here is derived from an EMBL/GenBank/DDBJ whole genome shotgun (WGS) entry which is preliminary data.</text>
</comment>
<proteinExistence type="inferred from homology"/>
<keyword evidence="3 6" id="KW-0808">Transferase</keyword>
<evidence type="ECO:0000256" key="5">
    <source>
        <dbReference type="ARBA" id="ARBA00048462"/>
    </source>
</evidence>
<dbReference type="InterPro" id="IPR004410">
    <property type="entry name" value="Malonyl_CoA-ACP_transAc_FabD"/>
</dbReference>